<dbReference type="GO" id="GO:0003677">
    <property type="term" value="F:DNA binding"/>
    <property type="evidence" value="ECO:0007669"/>
    <property type="project" value="UniProtKB-KW"/>
</dbReference>
<comment type="similarity">
    <text evidence="3">Belongs to the NUSAP family.</text>
</comment>
<feature type="region of interest" description="Disordered" evidence="12">
    <location>
        <begin position="264"/>
        <end position="344"/>
    </location>
</feature>
<dbReference type="GO" id="GO:0008017">
    <property type="term" value="F:microtubule binding"/>
    <property type="evidence" value="ECO:0007669"/>
    <property type="project" value="TreeGrafter"/>
</dbReference>
<evidence type="ECO:0000256" key="1">
    <source>
        <dbReference type="ARBA" id="ARBA00004123"/>
    </source>
</evidence>
<feature type="compositionally biased region" description="Basic and acidic residues" evidence="12">
    <location>
        <begin position="1"/>
        <end position="12"/>
    </location>
</feature>
<feature type="region of interest" description="Disordered" evidence="12">
    <location>
        <begin position="1278"/>
        <end position="1320"/>
    </location>
</feature>
<organism evidence="13 14">
    <name type="scientific">Anopheles christyi</name>
    <dbReference type="NCBI Taxonomy" id="43041"/>
    <lineage>
        <taxon>Eukaryota</taxon>
        <taxon>Metazoa</taxon>
        <taxon>Ecdysozoa</taxon>
        <taxon>Arthropoda</taxon>
        <taxon>Hexapoda</taxon>
        <taxon>Insecta</taxon>
        <taxon>Pterygota</taxon>
        <taxon>Neoptera</taxon>
        <taxon>Endopterygota</taxon>
        <taxon>Diptera</taxon>
        <taxon>Nematocera</taxon>
        <taxon>Culicoidea</taxon>
        <taxon>Culicidae</taxon>
        <taxon>Anophelinae</taxon>
        <taxon>Anopheles</taxon>
    </lineage>
</organism>
<evidence type="ECO:0000313" key="14">
    <source>
        <dbReference type="Proteomes" id="UP000075881"/>
    </source>
</evidence>
<evidence type="ECO:0000256" key="11">
    <source>
        <dbReference type="ARBA" id="ARBA00023306"/>
    </source>
</evidence>
<dbReference type="GO" id="GO:0072686">
    <property type="term" value="C:mitotic spindle"/>
    <property type="evidence" value="ECO:0007669"/>
    <property type="project" value="TreeGrafter"/>
</dbReference>
<feature type="compositionally biased region" description="Basic and acidic residues" evidence="12">
    <location>
        <begin position="143"/>
        <end position="152"/>
    </location>
</feature>
<keyword evidence="14" id="KW-1185">Reference proteome</keyword>
<keyword evidence="6" id="KW-0493">Microtubule</keyword>
<evidence type="ECO:0000256" key="2">
    <source>
        <dbReference type="ARBA" id="ARBA00004186"/>
    </source>
</evidence>
<evidence type="ECO:0000256" key="8">
    <source>
        <dbReference type="ARBA" id="ARBA00023125"/>
    </source>
</evidence>
<dbReference type="EnsemblMetazoa" id="ACHR002898-RA">
    <property type="protein sequence ID" value="ACHR002898-PA"/>
    <property type="gene ID" value="ACHR002898"/>
</dbReference>
<feature type="region of interest" description="Disordered" evidence="12">
    <location>
        <begin position="1219"/>
        <end position="1241"/>
    </location>
</feature>
<evidence type="ECO:0000256" key="7">
    <source>
        <dbReference type="ARBA" id="ARBA00022776"/>
    </source>
</evidence>
<dbReference type="Proteomes" id="UP000075881">
    <property type="component" value="Unassembled WGS sequence"/>
</dbReference>
<feature type="region of interest" description="Disordered" evidence="12">
    <location>
        <begin position="1"/>
        <end position="121"/>
    </location>
</feature>
<keyword evidence="8" id="KW-0238">DNA-binding</keyword>
<feature type="compositionally biased region" description="Basic residues" evidence="12">
    <location>
        <begin position="154"/>
        <end position="164"/>
    </location>
</feature>
<dbReference type="Pfam" id="PF16006">
    <property type="entry name" value="NUSAP"/>
    <property type="match status" value="1"/>
</dbReference>
<dbReference type="GO" id="GO:0040001">
    <property type="term" value="P:establishment of mitotic spindle localization"/>
    <property type="evidence" value="ECO:0007669"/>
    <property type="project" value="InterPro"/>
</dbReference>
<evidence type="ECO:0000256" key="6">
    <source>
        <dbReference type="ARBA" id="ARBA00022701"/>
    </source>
</evidence>
<dbReference type="VEuPathDB" id="VectorBase:ACHR002898"/>
<reference evidence="13" key="2">
    <citation type="submission" date="2020-05" db="UniProtKB">
        <authorList>
            <consortium name="EnsemblMetazoa"/>
        </authorList>
    </citation>
    <scope>IDENTIFICATION</scope>
    <source>
        <strain evidence="13">ACHKN1017</strain>
    </source>
</reference>
<keyword evidence="10" id="KW-0539">Nucleus</keyword>
<comment type="subcellular location">
    <subcellularLocation>
        <location evidence="2">Cytoplasm</location>
        <location evidence="2">Cytoskeleton</location>
        <location evidence="2">Spindle</location>
    </subcellularLocation>
    <subcellularLocation>
        <location evidence="1">Nucleus</location>
    </subcellularLocation>
</comment>
<evidence type="ECO:0000256" key="5">
    <source>
        <dbReference type="ARBA" id="ARBA00022618"/>
    </source>
</evidence>
<dbReference type="PANTHER" id="PTHR15874">
    <property type="entry name" value="NUCLEOLAR AND SPINDLE-ASSOCIATED PROTEIN 1"/>
    <property type="match status" value="1"/>
</dbReference>
<feature type="region of interest" description="Disordered" evidence="12">
    <location>
        <begin position="735"/>
        <end position="763"/>
    </location>
</feature>
<evidence type="ECO:0000256" key="12">
    <source>
        <dbReference type="SAM" id="MobiDB-lite"/>
    </source>
</evidence>
<accession>A0A182JWL6</accession>
<feature type="region of interest" description="Disordered" evidence="12">
    <location>
        <begin position="386"/>
        <end position="449"/>
    </location>
</feature>
<dbReference type="GO" id="GO:0005730">
    <property type="term" value="C:nucleolus"/>
    <property type="evidence" value="ECO:0007669"/>
    <property type="project" value="TreeGrafter"/>
</dbReference>
<feature type="region of interest" description="Disordered" evidence="12">
    <location>
        <begin position="461"/>
        <end position="485"/>
    </location>
</feature>
<keyword evidence="7" id="KW-0498">Mitosis</keyword>
<keyword evidence="11" id="KW-0131">Cell cycle</keyword>
<dbReference type="STRING" id="43041.A0A182JWL6"/>
<sequence>MKVEEIVLKDAITKSGRKVKRPAHLDSPERAVSASPSETRKSIAPRAIKAAEAYTGTPGKRTGVKEPTSPEEIRPSRKTISSTRKAMLEPSDTAKRDGTKEQKENTTADDEDAGVSKSGRKIKVPARLMEFESEILTSPRKTHVSERDEASRVKLTKTPRRAKTPAKPALSTIAVDDDAKKQMTPKTPGRRGKSAAADQPEEEKKSAVLAARTPRRKTATALFENENEVATRSESAVTELQTHLKPGKRVAQSLIGGLAVKTCRAGSPAAEKAPLKTPSRRKKLVVVERDEEGVSETESKDNIKAVQTPGRRVGRSMINAAAKLSRDEGVISDQPTPKTPGRRVGKTTINAALNVEDTDVEQASVKTPGRRKRAAAVDGVDVLQEEAKRVTKTPGRRLDKNDQLLSQEQTTDTEATDTGVQKPESATQTDTVANTHGSEEPLSRSGRKIKQKRVFGFELDEKAPEPATVTEGKSLNDGRRKRKVNSVDETSIETIISPTKQKKIGSVIVQTPKQSSDLGGGGESSQFETISDGAVSRSGRKIKPKKMFGFDDGESESFVHITGSSPTLIEETSDAGAMEHTVQKDIPSSVKANTVRTPSKRVASLVKPVRKPSTILMEIDTPVEEQIQNNVITRLGLDDHHSTASLKPVIIRTSIGFGKLTSAKKPPFIESATSKDVSKSNVKPTRNNTVEEGSSRSGRKIISKKFFNADDLLTSAPQSTNAQVEEQLPVLVSEGEGEGKEQATDSVQTENTEDGNVSAGKEKVGDFIVTKEKEEANDGIVTVEKEDAEYAAVDVDMEATEGINVSAKVIVDQSTHRVTSNTSSEPEKEKLPPATDEEQQQVGNDKEQDDKSHDMESVCISNIGEVNVESKAQIQEHEIIAQEEKRECNAESLMPIEQGELRNQLTNTKPEIPQAQPNRQEEQILNQTDDILGSDDTSTVVLDAQRSKSTAEQHIENFELVEASLDPQNKETLVNDNTFDKKKDSAIDDEMNASSEGSAGIERNVDESVPIKTSAIVPITVGKSDSNQVTEEVPTESKISTVATSDGELLENASFGGIEYLEDEVNNIVEHIKKPAPTHDAIDSLILDESVDPLSKSSIVNIPETPAVNAMNETFSPAKPSSGVVQVIDITADTPRTMVAPASAGAAAATPRTPESKSAVKTVMDNCSPDKPPEIIEIMDSPAVAAFCNKINNVPVQGAEGGSATSTPLVVRPLMEQAQGNDEASEVNLQQEGRKRSLSASAADTTIRRNVTFHSPANCTMLVEMIDERLILKSLQDQQQERFEPNESSHSKSIGEKLRKPRKRSLSEHKTSELKRNKNSKLPNFKDIHAKHFNRMESIADFMKRKETRAKHILSTASPATKLLARSGTATYDTNTAEAPLADKKEKPSSSKPFLFKSTGSGGIPVPSTRLFVSGTRGAPSSVVTATGSAGRSALSAIPTTSTAKKPLANDTEKTSNRLKQFQATFKPKRIGTDATITSAGAATSTGAVEARPIDQLRSKQTKILKGVRTNRRFDLQMKHRDHLQQQ</sequence>
<feature type="compositionally biased region" description="Basic and acidic residues" evidence="12">
    <location>
        <begin position="844"/>
        <end position="855"/>
    </location>
</feature>
<feature type="region of interest" description="Disordered" evidence="12">
    <location>
        <begin position="813"/>
        <end position="855"/>
    </location>
</feature>
<keyword evidence="5" id="KW-0132">Cell division</keyword>
<evidence type="ECO:0000313" key="13">
    <source>
        <dbReference type="EnsemblMetazoa" id="ACHR002898-PA"/>
    </source>
</evidence>
<feature type="compositionally biased region" description="Basic and acidic residues" evidence="12">
    <location>
        <begin position="92"/>
        <end position="106"/>
    </location>
</feature>
<feature type="region of interest" description="Disordered" evidence="12">
    <location>
        <begin position="133"/>
        <end position="234"/>
    </location>
</feature>
<reference evidence="14" key="1">
    <citation type="submission" date="2013-03" db="EMBL/GenBank/DDBJ databases">
        <title>The Genome Sequence of Anopheles christyi ACHKN1017.</title>
        <authorList>
            <consortium name="The Broad Institute Genomics Platform"/>
            <person name="Neafsey D.E."/>
            <person name="Besansky N."/>
            <person name="Walker B."/>
            <person name="Young S.K."/>
            <person name="Zeng Q."/>
            <person name="Gargeya S."/>
            <person name="Fitzgerald M."/>
            <person name="Haas B."/>
            <person name="Abouelleil A."/>
            <person name="Allen A.W."/>
            <person name="Alvarado L."/>
            <person name="Arachchi H.M."/>
            <person name="Berlin A.M."/>
            <person name="Chapman S.B."/>
            <person name="Gainer-Dewar J."/>
            <person name="Goldberg J."/>
            <person name="Griggs A."/>
            <person name="Gujja S."/>
            <person name="Hansen M."/>
            <person name="Howarth C."/>
            <person name="Imamovic A."/>
            <person name="Ireland A."/>
            <person name="Larimer J."/>
            <person name="McCowan C."/>
            <person name="Murphy C."/>
            <person name="Pearson M."/>
            <person name="Poon T.W."/>
            <person name="Priest M."/>
            <person name="Roberts A."/>
            <person name="Saif S."/>
            <person name="Shea T."/>
            <person name="Sisk P."/>
            <person name="Sykes S."/>
            <person name="Wortman J."/>
            <person name="Nusbaum C."/>
            <person name="Birren B."/>
        </authorList>
    </citation>
    <scope>NUCLEOTIDE SEQUENCE [LARGE SCALE GENOMIC DNA]</scope>
    <source>
        <strain evidence="14">ACHKN1017</strain>
    </source>
</reference>
<name>A0A182JWL6_9DIPT</name>
<feature type="compositionally biased region" description="Polar residues" evidence="12">
    <location>
        <begin position="813"/>
        <end position="824"/>
    </location>
</feature>
<proteinExistence type="inferred from homology"/>
<feature type="compositionally biased region" description="Polar residues" evidence="12">
    <location>
        <begin position="671"/>
        <end position="692"/>
    </location>
</feature>
<feature type="compositionally biased region" description="Low complexity" evidence="12">
    <location>
        <begin position="407"/>
        <end position="418"/>
    </location>
</feature>
<feature type="compositionally biased region" description="Basic and acidic residues" evidence="12">
    <location>
        <begin position="1279"/>
        <end position="1298"/>
    </location>
</feature>
<keyword evidence="9" id="KW-0206">Cytoskeleton</keyword>
<dbReference type="InterPro" id="IPR026756">
    <property type="entry name" value="NuSAP"/>
</dbReference>
<dbReference type="GO" id="GO:0000281">
    <property type="term" value="P:mitotic cytokinesis"/>
    <property type="evidence" value="ECO:0007669"/>
    <property type="project" value="InterPro"/>
</dbReference>
<feature type="compositionally biased region" description="Polar residues" evidence="12">
    <location>
        <begin position="1219"/>
        <end position="1231"/>
    </location>
</feature>
<dbReference type="PANTHER" id="PTHR15874:SF1">
    <property type="entry name" value="NUCLEOLAR AND SPINDLE-ASSOCIATED PROTEIN 1"/>
    <property type="match status" value="1"/>
</dbReference>
<protein>
    <submittedName>
        <fullName evidence="13">Uncharacterized protein</fullName>
    </submittedName>
</protein>
<evidence type="ECO:0000256" key="4">
    <source>
        <dbReference type="ARBA" id="ARBA00022490"/>
    </source>
</evidence>
<dbReference type="GO" id="GO:0007076">
    <property type="term" value="P:mitotic chromosome condensation"/>
    <property type="evidence" value="ECO:0007669"/>
    <property type="project" value="TreeGrafter"/>
</dbReference>
<feature type="region of interest" description="Disordered" evidence="12">
    <location>
        <begin position="671"/>
        <end position="697"/>
    </location>
</feature>
<dbReference type="GO" id="GO:0005874">
    <property type="term" value="C:microtubule"/>
    <property type="evidence" value="ECO:0007669"/>
    <property type="project" value="UniProtKB-KW"/>
</dbReference>
<keyword evidence="4" id="KW-0963">Cytoplasm</keyword>
<feature type="region of interest" description="Disordered" evidence="12">
    <location>
        <begin position="512"/>
        <end position="536"/>
    </location>
</feature>
<feature type="compositionally biased region" description="Polar residues" evidence="12">
    <location>
        <begin position="424"/>
        <end position="436"/>
    </location>
</feature>
<evidence type="ECO:0000256" key="10">
    <source>
        <dbReference type="ARBA" id="ARBA00023242"/>
    </source>
</evidence>
<evidence type="ECO:0000256" key="3">
    <source>
        <dbReference type="ARBA" id="ARBA00009702"/>
    </source>
</evidence>
<feature type="compositionally biased region" description="Basic and acidic residues" evidence="12">
    <location>
        <begin position="1305"/>
        <end position="1316"/>
    </location>
</feature>
<evidence type="ECO:0000256" key="9">
    <source>
        <dbReference type="ARBA" id="ARBA00023212"/>
    </source>
</evidence>